<dbReference type="EMBL" id="FZQP02000904">
    <property type="protein sequence ID" value="VVC90951.1"/>
    <property type="molecule type" value="Genomic_DNA"/>
</dbReference>
<proteinExistence type="predicted"/>
<reference evidence="1 2" key="1">
    <citation type="submission" date="2017-07" db="EMBL/GenBank/DDBJ databases">
        <authorList>
            <person name="Talla V."/>
            <person name="Backstrom N."/>
        </authorList>
    </citation>
    <scope>NUCLEOTIDE SEQUENCE [LARGE SCALE GENOMIC DNA]</scope>
</reference>
<evidence type="ECO:0000313" key="2">
    <source>
        <dbReference type="Proteomes" id="UP000324832"/>
    </source>
</evidence>
<accession>A0A5E4PY71</accession>
<evidence type="ECO:0000313" key="1">
    <source>
        <dbReference type="EMBL" id="VVC90951.1"/>
    </source>
</evidence>
<name>A0A5E4PY71_9NEOP</name>
<keyword evidence="2" id="KW-1185">Reference proteome</keyword>
<sequence length="145" mass="15520">MSANPGAPRAPQRSPFAIQELLGLSDRDGRDARERYFESRDAERVLNLSEGRDRGFGPQFPLPVSVASRVAYAAAFNAQAAVAAAFLPGPPLLHPPHAGDVGTVGCQPGCGSRWSRLSAGCECSTTQRNTPSSNSLLRVHLWTTY</sequence>
<dbReference type="Proteomes" id="UP000324832">
    <property type="component" value="Unassembled WGS sequence"/>
</dbReference>
<protein>
    <submittedName>
        <fullName evidence="1">Uncharacterized protein</fullName>
    </submittedName>
</protein>
<gene>
    <name evidence="1" type="ORF">LSINAPIS_LOCUS3748</name>
</gene>
<dbReference type="AlphaFoldDB" id="A0A5E4PY71"/>
<organism evidence="1 2">
    <name type="scientific">Leptidea sinapis</name>
    <dbReference type="NCBI Taxonomy" id="189913"/>
    <lineage>
        <taxon>Eukaryota</taxon>
        <taxon>Metazoa</taxon>
        <taxon>Ecdysozoa</taxon>
        <taxon>Arthropoda</taxon>
        <taxon>Hexapoda</taxon>
        <taxon>Insecta</taxon>
        <taxon>Pterygota</taxon>
        <taxon>Neoptera</taxon>
        <taxon>Endopterygota</taxon>
        <taxon>Lepidoptera</taxon>
        <taxon>Glossata</taxon>
        <taxon>Ditrysia</taxon>
        <taxon>Papilionoidea</taxon>
        <taxon>Pieridae</taxon>
        <taxon>Dismorphiinae</taxon>
        <taxon>Leptidea</taxon>
    </lineage>
</organism>